<dbReference type="EMBL" id="FO082050">
    <property type="protein sequence ID" value="CCE82965.1"/>
    <property type="molecule type" value="Genomic_DNA"/>
</dbReference>
<evidence type="ECO:0000256" key="2">
    <source>
        <dbReference type="ARBA" id="ARBA00022741"/>
    </source>
</evidence>
<dbReference type="Proteomes" id="UP000005222">
    <property type="component" value="Chromosome J"/>
</dbReference>
<dbReference type="InterPro" id="IPR027417">
    <property type="entry name" value="P-loop_NTPase"/>
</dbReference>
<keyword evidence="7" id="KW-1185">Reference proteome</keyword>
<protein>
    <submittedName>
        <fullName evidence="6">Piso0_002735 protein</fullName>
    </submittedName>
</protein>
<dbReference type="FunCoup" id="G8YDD4">
    <property type="interactions" value="816"/>
</dbReference>
<dbReference type="PROSITE" id="PS51710">
    <property type="entry name" value="G_OBG"/>
    <property type="match status" value="1"/>
</dbReference>
<evidence type="ECO:0000313" key="6">
    <source>
        <dbReference type="EMBL" id="CCE82965.1"/>
    </source>
</evidence>
<dbReference type="CDD" id="cd01898">
    <property type="entry name" value="Obg"/>
    <property type="match status" value="1"/>
</dbReference>
<evidence type="ECO:0000313" key="7">
    <source>
        <dbReference type="Proteomes" id="UP000005222"/>
    </source>
</evidence>
<dbReference type="InterPro" id="IPR005225">
    <property type="entry name" value="Small_GTP-bd"/>
</dbReference>
<dbReference type="PANTHER" id="PTHR11702">
    <property type="entry name" value="DEVELOPMENTALLY REGULATED GTP-BINDING PROTEIN-RELATED"/>
    <property type="match status" value="1"/>
</dbReference>
<name>G8YDD4_PICSO</name>
<dbReference type="NCBIfam" id="TIGR00231">
    <property type="entry name" value="small_GTP"/>
    <property type="match status" value="1"/>
</dbReference>
<dbReference type="PRINTS" id="PR00326">
    <property type="entry name" value="GTP1OBG"/>
</dbReference>
<comment type="similarity">
    <text evidence="1">Belongs to the TRAFAC class OBG-HflX-like GTPase superfamily. OBG GTPase family.</text>
</comment>
<dbReference type="InterPro" id="IPR006073">
    <property type="entry name" value="GTP-bd"/>
</dbReference>
<dbReference type="GO" id="GO:0042254">
    <property type="term" value="P:ribosome biogenesis"/>
    <property type="evidence" value="ECO:0007669"/>
    <property type="project" value="UniProtKB-UniRule"/>
</dbReference>
<keyword evidence="2" id="KW-0547">Nucleotide-binding</keyword>
<dbReference type="InParanoid" id="G8YDD4"/>
<evidence type="ECO:0000256" key="1">
    <source>
        <dbReference type="ARBA" id="ARBA00007699"/>
    </source>
</evidence>
<feature type="domain" description="OBG-type G" evidence="4">
    <location>
        <begin position="360"/>
        <end position="527"/>
    </location>
</feature>
<dbReference type="GO" id="GO:0005739">
    <property type="term" value="C:mitochondrion"/>
    <property type="evidence" value="ECO:0007669"/>
    <property type="project" value="TreeGrafter"/>
</dbReference>
<organism evidence="6 7">
    <name type="scientific">Pichia sorbitophila (strain ATCC MYA-4447 / BCRC 22081 / CBS 7064 / NBRC 10061 / NRRL Y-12695)</name>
    <name type="common">Hybrid yeast</name>
    <dbReference type="NCBI Taxonomy" id="559304"/>
    <lineage>
        <taxon>Eukaryota</taxon>
        <taxon>Fungi</taxon>
        <taxon>Dikarya</taxon>
        <taxon>Ascomycota</taxon>
        <taxon>Saccharomycotina</taxon>
        <taxon>Pichiomycetes</taxon>
        <taxon>Debaryomycetaceae</taxon>
        <taxon>Millerozyma</taxon>
    </lineage>
</organism>
<dbReference type="PANTHER" id="PTHR11702:SF31">
    <property type="entry name" value="MITOCHONDRIAL RIBOSOME-ASSOCIATED GTPASE 2"/>
    <property type="match status" value="1"/>
</dbReference>
<reference evidence="6 7" key="1">
    <citation type="journal article" date="2012" name="G3 (Bethesda)">
        <title>Pichia sorbitophila, an interspecies yeast hybrid reveals early steps of genome resolution following polyploidization.</title>
        <authorList>
            <person name="Leh Louis V."/>
            <person name="Despons L."/>
            <person name="Friedrich A."/>
            <person name="Martin T."/>
            <person name="Durrens P."/>
            <person name="Casaregola S."/>
            <person name="Neuveglise C."/>
            <person name="Fairhead C."/>
            <person name="Marck C."/>
            <person name="Cruz J.A."/>
            <person name="Straub M.L."/>
            <person name="Kugler V."/>
            <person name="Sacerdot C."/>
            <person name="Uzunov Z."/>
            <person name="Thierry A."/>
            <person name="Weiss S."/>
            <person name="Bleykasten C."/>
            <person name="De Montigny J."/>
            <person name="Jacques N."/>
            <person name="Jung P."/>
            <person name="Lemaire M."/>
            <person name="Mallet S."/>
            <person name="Morel G."/>
            <person name="Richard G.F."/>
            <person name="Sarkar A."/>
            <person name="Savel G."/>
            <person name="Schacherer J."/>
            <person name="Seret M.L."/>
            <person name="Talla E."/>
            <person name="Samson G."/>
            <person name="Jubin C."/>
            <person name="Poulain J."/>
            <person name="Vacherie B."/>
            <person name="Barbe V."/>
            <person name="Pelletier E."/>
            <person name="Sherman D.J."/>
            <person name="Westhof E."/>
            <person name="Weissenbach J."/>
            <person name="Baret P.V."/>
            <person name="Wincker P."/>
            <person name="Gaillardin C."/>
            <person name="Dujon B."/>
            <person name="Souciet J.L."/>
        </authorList>
    </citation>
    <scope>NUCLEOTIDE SEQUENCE [LARGE SCALE GENOMIC DNA]</scope>
    <source>
        <strain evidence="7">ATCC MYA-4447 / BCRC 22081 / CBS 7064 / NBRC 10061 / NRRL Y-12695</strain>
    </source>
</reference>
<dbReference type="FunFam" id="2.70.210.12:FF:000001">
    <property type="entry name" value="GTPase Obg"/>
    <property type="match status" value="1"/>
</dbReference>
<dbReference type="GO" id="GO:0003924">
    <property type="term" value="F:GTPase activity"/>
    <property type="evidence" value="ECO:0007669"/>
    <property type="project" value="InterPro"/>
</dbReference>
<evidence type="ECO:0000256" key="3">
    <source>
        <dbReference type="ARBA" id="ARBA00023134"/>
    </source>
</evidence>
<dbReference type="Gene3D" id="2.70.210.12">
    <property type="entry name" value="GTP1/OBG domain"/>
    <property type="match status" value="1"/>
</dbReference>
<dbReference type="SUPFAM" id="SSF82051">
    <property type="entry name" value="Obg GTP-binding protein N-terminal domain"/>
    <property type="match status" value="1"/>
</dbReference>
<accession>G8YDD4</accession>
<dbReference type="AlphaFoldDB" id="G8YDD4"/>
<evidence type="ECO:0000259" key="4">
    <source>
        <dbReference type="PROSITE" id="PS51710"/>
    </source>
</evidence>
<dbReference type="OrthoDB" id="347018at2759"/>
<dbReference type="Gene3D" id="3.40.50.300">
    <property type="entry name" value="P-loop containing nucleotide triphosphate hydrolases"/>
    <property type="match status" value="1"/>
</dbReference>
<dbReference type="PROSITE" id="PS51883">
    <property type="entry name" value="OBG"/>
    <property type="match status" value="1"/>
</dbReference>
<dbReference type="OMA" id="AMHVDME"/>
<feature type="domain" description="Obg" evidence="5">
    <location>
        <begin position="117"/>
        <end position="359"/>
    </location>
</feature>
<sequence>MRSGWSIFNKNAYPLVRRAPSLDTGIRISSKAWYSSTNTESRETFCPDYEVKTDLKEDRDIQETQDTIRYSYNGLDSRGNPKINFSLRDYFKGNIHHSHNVLYGYSASKNSKKDDKRSFVDLKIIRAKSGRGGNGCVAFFRDAFRATGPPNGGDGGNGGDVYIQAVNNVTSLHRVVRTYQARSGQPGKGNQLDGKKGEDIIIEVPVGTTVRWIPDPIELKKAIRAANRELDDVSVSVTTAGSNNEFVQFYRQCYLPGKGWIFKERDEEYYMEKDFFKDLNDKVTLQDIEITDEEIYEDIFPLNGIDFDKPMHTPVLLLKGGKGGQGNMHFLTKDIRNPRFCKQGREGLTHFFLLELKLIADLGLVGLPNAGKSTLLRAISRARPRVGSWEFTTLQPTIGTIFTSIDKDPFTVADIPGIIKGASENKGMGLDFLRHIERSGGLVFVVSVNSENPVSDLLTLLHEVGEQRMKDKKVLVVATKADLETTSEKFRDLKSYTDSNGWKIVPVSAINGENIEACIQLMAEAASKQH</sequence>
<dbReference type="InterPro" id="IPR045086">
    <property type="entry name" value="OBG_GTPase"/>
</dbReference>
<proteinExistence type="inferred from homology"/>
<keyword evidence="3" id="KW-0342">GTP-binding</keyword>
<gene>
    <name evidence="6" type="primary">Piso0_002735</name>
    <name evidence="6" type="ORF">GNLVRS01_PISO0J18423g</name>
</gene>
<dbReference type="InterPro" id="IPR006169">
    <property type="entry name" value="GTP1_OBG_dom"/>
</dbReference>
<dbReference type="HOGENOM" id="CLU_011747_2_6_1"/>
<dbReference type="GO" id="GO:0005525">
    <property type="term" value="F:GTP binding"/>
    <property type="evidence" value="ECO:0007669"/>
    <property type="project" value="UniProtKB-KW"/>
</dbReference>
<evidence type="ECO:0000259" key="5">
    <source>
        <dbReference type="PROSITE" id="PS51883"/>
    </source>
</evidence>
<dbReference type="Pfam" id="PF01018">
    <property type="entry name" value="GTP1_OBG"/>
    <property type="match status" value="2"/>
</dbReference>
<dbReference type="InterPro" id="IPR031167">
    <property type="entry name" value="G_OBG"/>
</dbReference>
<dbReference type="STRING" id="559304.G8YDD4"/>
<dbReference type="Pfam" id="PF01926">
    <property type="entry name" value="MMR_HSR1"/>
    <property type="match status" value="1"/>
</dbReference>
<dbReference type="SUPFAM" id="SSF52540">
    <property type="entry name" value="P-loop containing nucleoside triphosphate hydrolases"/>
    <property type="match status" value="1"/>
</dbReference>
<dbReference type="InterPro" id="IPR036726">
    <property type="entry name" value="GTP1_OBG_dom_sf"/>
</dbReference>
<dbReference type="eggNOG" id="KOG1489">
    <property type="taxonomic scope" value="Eukaryota"/>
</dbReference>